<dbReference type="PROSITE" id="PS51186">
    <property type="entry name" value="GNAT"/>
    <property type="match status" value="1"/>
</dbReference>
<evidence type="ECO:0000259" key="3">
    <source>
        <dbReference type="PROSITE" id="PS51186"/>
    </source>
</evidence>
<evidence type="ECO:0000256" key="2">
    <source>
        <dbReference type="ARBA" id="ARBA00023315"/>
    </source>
</evidence>
<reference evidence="5" key="1">
    <citation type="submission" date="2018-09" db="EMBL/GenBank/DDBJ databases">
        <authorList>
            <person name="Zhu H."/>
        </authorList>
    </citation>
    <scope>NUCLEOTIDE SEQUENCE [LARGE SCALE GENOMIC DNA]</scope>
    <source>
        <strain evidence="5">K2W31S-8</strain>
    </source>
</reference>
<dbReference type="CDD" id="cd04301">
    <property type="entry name" value="NAT_SF"/>
    <property type="match status" value="1"/>
</dbReference>
<dbReference type="OrthoDB" id="7001268at2"/>
<evidence type="ECO:0000313" key="5">
    <source>
        <dbReference type="Proteomes" id="UP000265560"/>
    </source>
</evidence>
<evidence type="ECO:0000313" key="4">
    <source>
        <dbReference type="EMBL" id="AYC34463.1"/>
    </source>
</evidence>
<feature type="domain" description="N-acetyltransferase" evidence="3">
    <location>
        <begin position="8"/>
        <end position="164"/>
    </location>
</feature>
<dbReference type="Gene3D" id="3.40.630.30">
    <property type="match status" value="1"/>
</dbReference>
<proteinExistence type="predicted"/>
<keyword evidence="1 4" id="KW-0808">Transferase</keyword>
<dbReference type="KEGG" id="pcav:D3880_19730"/>
<dbReference type="InterPro" id="IPR000182">
    <property type="entry name" value="GNAT_dom"/>
</dbReference>
<dbReference type="GO" id="GO:0016747">
    <property type="term" value="F:acyltransferase activity, transferring groups other than amino-acyl groups"/>
    <property type="evidence" value="ECO:0007669"/>
    <property type="project" value="InterPro"/>
</dbReference>
<organism evidence="4 5">
    <name type="scientific">Pseudomonas cavernae</name>
    <dbReference type="NCBI Taxonomy" id="2320867"/>
    <lineage>
        <taxon>Bacteria</taxon>
        <taxon>Pseudomonadati</taxon>
        <taxon>Pseudomonadota</taxon>
        <taxon>Gammaproteobacteria</taxon>
        <taxon>Pseudomonadales</taxon>
        <taxon>Pseudomonadaceae</taxon>
        <taxon>Pseudomonas</taxon>
    </lineage>
</organism>
<name>A0A385Z8Q7_9PSED</name>
<dbReference type="InterPro" id="IPR050832">
    <property type="entry name" value="Bact_Acetyltransf"/>
</dbReference>
<dbReference type="InterPro" id="IPR016181">
    <property type="entry name" value="Acyl_CoA_acyltransferase"/>
</dbReference>
<dbReference type="Proteomes" id="UP000265560">
    <property type="component" value="Chromosome"/>
</dbReference>
<dbReference type="PANTHER" id="PTHR43877:SF2">
    <property type="entry name" value="AMINOALKYLPHOSPHONATE N-ACETYLTRANSFERASE-RELATED"/>
    <property type="match status" value="1"/>
</dbReference>
<keyword evidence="5" id="KW-1185">Reference proteome</keyword>
<protein>
    <submittedName>
        <fullName evidence="4">GNAT family N-acetyltransferase</fullName>
    </submittedName>
</protein>
<dbReference type="AlphaFoldDB" id="A0A385Z8Q7"/>
<dbReference type="Pfam" id="PF00583">
    <property type="entry name" value="Acetyltransf_1"/>
    <property type="match status" value="1"/>
</dbReference>
<accession>A0A385Z8Q7</accession>
<dbReference type="PANTHER" id="PTHR43877">
    <property type="entry name" value="AMINOALKYLPHOSPHONATE N-ACETYLTRANSFERASE-RELATED-RELATED"/>
    <property type="match status" value="1"/>
</dbReference>
<evidence type="ECO:0000256" key="1">
    <source>
        <dbReference type="ARBA" id="ARBA00022679"/>
    </source>
</evidence>
<dbReference type="SUPFAM" id="SSF55729">
    <property type="entry name" value="Acyl-CoA N-acyltransferases (Nat)"/>
    <property type="match status" value="1"/>
</dbReference>
<keyword evidence="2" id="KW-0012">Acyltransferase</keyword>
<dbReference type="RefSeq" id="WP_119895116.1">
    <property type="nucleotide sequence ID" value="NZ_CP032419.1"/>
</dbReference>
<sequence length="170" mass="18676">MESQSSRFSHRPASAADLGELVGFPQSPEELFFCYPKAVWPLTVGQLAAAMAGRRDSTVLLLDGRVAGFANFYQWQHGESCALGNLMVAPWARGQGVASQLVTVMEQLARTHYKARTMQVSCFNANAGGLLLYPKLGYRVRGIVERQDPTGRRVALIQFDKPLEPPHAAE</sequence>
<dbReference type="EMBL" id="CP032419">
    <property type="protein sequence ID" value="AYC34463.1"/>
    <property type="molecule type" value="Genomic_DNA"/>
</dbReference>
<gene>
    <name evidence="4" type="ORF">D3880_19730</name>
</gene>